<evidence type="ECO:0000256" key="5">
    <source>
        <dbReference type="ARBA" id="ARBA00022989"/>
    </source>
</evidence>
<keyword evidence="11" id="KW-0012">Acyltransferase</keyword>
<keyword evidence="2" id="KW-0444">Lipid biosynthesis</keyword>
<feature type="transmembrane region" description="Helical" evidence="10">
    <location>
        <begin position="84"/>
        <end position="102"/>
    </location>
</feature>
<keyword evidence="4 10" id="KW-0812">Transmembrane</keyword>
<dbReference type="EMBL" id="LNQE01001870">
    <property type="protein sequence ID" value="KUG03716.1"/>
    <property type="molecule type" value="Genomic_DNA"/>
</dbReference>
<keyword evidence="8" id="KW-0594">Phospholipid biosynthesis</keyword>
<evidence type="ECO:0000256" key="9">
    <source>
        <dbReference type="ARBA" id="ARBA00023264"/>
    </source>
</evidence>
<gene>
    <name evidence="11" type="ORF">ASZ90_018859</name>
</gene>
<keyword evidence="5 10" id="KW-1133">Transmembrane helix</keyword>
<proteinExistence type="inferred from homology"/>
<evidence type="ECO:0000256" key="6">
    <source>
        <dbReference type="ARBA" id="ARBA00023098"/>
    </source>
</evidence>
<dbReference type="PANTHER" id="PTHR30309">
    <property type="entry name" value="INNER MEMBRANE PROTEIN YGIH"/>
    <property type="match status" value="1"/>
</dbReference>
<dbReference type="SMART" id="SM01207">
    <property type="entry name" value="G3P_acyltransf"/>
    <property type="match status" value="1"/>
</dbReference>
<evidence type="ECO:0000313" key="11">
    <source>
        <dbReference type="EMBL" id="KUG03716.1"/>
    </source>
</evidence>
<feature type="transmembrane region" description="Helical" evidence="10">
    <location>
        <begin position="6"/>
        <end position="29"/>
    </location>
</feature>
<accession>A0A0W8E4Y7</accession>
<dbReference type="InterPro" id="IPR003811">
    <property type="entry name" value="G3P_acylTferase_PlsY"/>
</dbReference>
<dbReference type="HAMAP" id="MF_01043">
    <property type="entry name" value="PlsY"/>
    <property type="match status" value="1"/>
</dbReference>
<evidence type="ECO:0000256" key="2">
    <source>
        <dbReference type="ARBA" id="ARBA00022516"/>
    </source>
</evidence>
<evidence type="ECO:0000256" key="10">
    <source>
        <dbReference type="SAM" id="Phobius"/>
    </source>
</evidence>
<evidence type="ECO:0000256" key="4">
    <source>
        <dbReference type="ARBA" id="ARBA00022692"/>
    </source>
</evidence>
<sequence>MNFSTVGIYIAAIIFSYLLGSIPSAYLLGRRYQVDIRTKGSGNVGTMNTRTTLGWKPALLVLACDLAKGMAAVFIAQMAGINPMLAGSIAVAGHIYPVWLNFQGGKGLAAAAGALIAAGYFVTVIAFLLVSLSTYPLLKQIDRSSLIGLAAAIIISAMVYGWDSFLILLAFIICIKHIDVLNKKKQSSA</sequence>
<organism evidence="11">
    <name type="scientific">hydrocarbon metagenome</name>
    <dbReference type="NCBI Taxonomy" id="938273"/>
    <lineage>
        <taxon>unclassified sequences</taxon>
        <taxon>metagenomes</taxon>
        <taxon>ecological metagenomes</taxon>
    </lineage>
</organism>
<feature type="transmembrane region" description="Helical" evidence="10">
    <location>
        <begin position="114"/>
        <end position="135"/>
    </location>
</feature>
<keyword evidence="6" id="KW-0443">Lipid metabolism</keyword>
<dbReference type="AlphaFoldDB" id="A0A0W8E4Y7"/>
<reference evidence="11" key="1">
    <citation type="journal article" date="2015" name="Proc. Natl. Acad. Sci. U.S.A.">
        <title>Networks of energetic and metabolic interactions define dynamics in microbial communities.</title>
        <authorList>
            <person name="Embree M."/>
            <person name="Liu J.K."/>
            <person name="Al-Bassam M.M."/>
            <person name="Zengler K."/>
        </authorList>
    </citation>
    <scope>NUCLEOTIDE SEQUENCE</scope>
</reference>
<keyword evidence="1" id="KW-1003">Cell membrane</keyword>
<keyword evidence="3 11" id="KW-0808">Transferase</keyword>
<dbReference type="Pfam" id="PF02660">
    <property type="entry name" value="G3P_acyltransf"/>
    <property type="match status" value="1"/>
</dbReference>
<dbReference type="GO" id="GO:0043772">
    <property type="term" value="F:acyl-phosphate glycerol-3-phosphate acyltransferase activity"/>
    <property type="evidence" value="ECO:0007669"/>
    <property type="project" value="InterPro"/>
</dbReference>
<dbReference type="GO" id="GO:0005886">
    <property type="term" value="C:plasma membrane"/>
    <property type="evidence" value="ECO:0007669"/>
    <property type="project" value="InterPro"/>
</dbReference>
<keyword evidence="7 10" id="KW-0472">Membrane</keyword>
<dbReference type="PANTHER" id="PTHR30309:SF0">
    <property type="entry name" value="GLYCEROL-3-PHOSPHATE ACYLTRANSFERASE-RELATED"/>
    <property type="match status" value="1"/>
</dbReference>
<evidence type="ECO:0000256" key="3">
    <source>
        <dbReference type="ARBA" id="ARBA00022679"/>
    </source>
</evidence>
<feature type="transmembrane region" description="Helical" evidence="10">
    <location>
        <begin position="147"/>
        <end position="175"/>
    </location>
</feature>
<evidence type="ECO:0000256" key="7">
    <source>
        <dbReference type="ARBA" id="ARBA00023136"/>
    </source>
</evidence>
<evidence type="ECO:0000256" key="8">
    <source>
        <dbReference type="ARBA" id="ARBA00023209"/>
    </source>
</evidence>
<evidence type="ECO:0000256" key="1">
    <source>
        <dbReference type="ARBA" id="ARBA00022475"/>
    </source>
</evidence>
<name>A0A0W8E4Y7_9ZZZZ</name>
<comment type="caution">
    <text evidence="11">The sequence shown here is derived from an EMBL/GenBank/DDBJ whole genome shotgun (WGS) entry which is preliminary data.</text>
</comment>
<dbReference type="GO" id="GO:0008654">
    <property type="term" value="P:phospholipid biosynthetic process"/>
    <property type="evidence" value="ECO:0007669"/>
    <property type="project" value="UniProtKB-KW"/>
</dbReference>
<keyword evidence="9" id="KW-1208">Phospholipid metabolism</keyword>
<protein>
    <submittedName>
        <fullName evidence="11">Acyl-phosphate:glycerol-3-phosphate o-acyltransferase plsy</fullName>
    </submittedName>
</protein>